<dbReference type="InterPro" id="IPR017907">
    <property type="entry name" value="Znf_RING_CS"/>
</dbReference>
<proteinExistence type="predicted"/>
<feature type="compositionally biased region" description="Polar residues" evidence="5">
    <location>
        <begin position="58"/>
        <end position="67"/>
    </location>
</feature>
<keyword evidence="2 4" id="KW-0863">Zinc-finger</keyword>
<dbReference type="Gene3D" id="3.30.40.10">
    <property type="entry name" value="Zinc/RING finger domain, C3HC4 (zinc finger)"/>
    <property type="match status" value="1"/>
</dbReference>
<evidence type="ECO:0000256" key="5">
    <source>
        <dbReference type="SAM" id="MobiDB-lite"/>
    </source>
</evidence>
<dbReference type="SUPFAM" id="SSF57850">
    <property type="entry name" value="RING/U-box"/>
    <property type="match status" value="1"/>
</dbReference>
<evidence type="ECO:0000259" key="6">
    <source>
        <dbReference type="PROSITE" id="PS50089"/>
    </source>
</evidence>
<feature type="compositionally biased region" description="Polar residues" evidence="5">
    <location>
        <begin position="32"/>
        <end position="45"/>
    </location>
</feature>
<evidence type="ECO:0000313" key="7">
    <source>
        <dbReference type="EMBL" id="JAG01636.1"/>
    </source>
</evidence>
<evidence type="ECO:0000256" key="2">
    <source>
        <dbReference type="ARBA" id="ARBA00022771"/>
    </source>
</evidence>
<dbReference type="InterPro" id="IPR013083">
    <property type="entry name" value="Znf_RING/FYVE/PHD"/>
</dbReference>
<dbReference type="GO" id="GO:0008270">
    <property type="term" value="F:zinc ion binding"/>
    <property type="evidence" value="ECO:0007669"/>
    <property type="project" value="UniProtKB-KW"/>
</dbReference>
<dbReference type="PROSITE" id="PS50089">
    <property type="entry name" value="ZF_RING_2"/>
    <property type="match status" value="1"/>
</dbReference>
<dbReference type="InterPro" id="IPR001841">
    <property type="entry name" value="Znf_RING"/>
</dbReference>
<evidence type="ECO:0000256" key="1">
    <source>
        <dbReference type="ARBA" id="ARBA00022723"/>
    </source>
</evidence>
<reference evidence="7" key="2">
    <citation type="submission" date="2014-07" db="EMBL/GenBank/DDBJ databases">
        <authorList>
            <person name="Hull J."/>
        </authorList>
    </citation>
    <scope>NUCLEOTIDE SEQUENCE</scope>
</reference>
<dbReference type="AlphaFoldDB" id="A0A0A9W2K8"/>
<dbReference type="Pfam" id="PF15227">
    <property type="entry name" value="zf-C3HC4_4"/>
    <property type="match status" value="1"/>
</dbReference>
<evidence type="ECO:0000256" key="3">
    <source>
        <dbReference type="ARBA" id="ARBA00022833"/>
    </source>
</evidence>
<protein>
    <submittedName>
        <fullName evidence="7">E3 ubiquitin-protein ligase RNF8-A</fullName>
    </submittedName>
</protein>
<dbReference type="EMBL" id="GBHO01041968">
    <property type="protein sequence ID" value="JAG01636.1"/>
    <property type="molecule type" value="Transcribed_RNA"/>
</dbReference>
<reference evidence="7" key="1">
    <citation type="journal article" date="2014" name="PLoS ONE">
        <title>Transcriptome-Based Identification of ABC Transporters in the Western Tarnished Plant Bug Lygus hesperus.</title>
        <authorList>
            <person name="Hull J.J."/>
            <person name="Chaney K."/>
            <person name="Geib S.M."/>
            <person name="Fabrick J.A."/>
            <person name="Brent C.S."/>
            <person name="Walsh D."/>
            <person name="Lavine L.C."/>
        </authorList>
    </citation>
    <scope>NUCLEOTIDE SEQUENCE</scope>
</reference>
<name>A0A0A9W2K8_LYGHE</name>
<feature type="domain" description="RING-type" evidence="6">
    <location>
        <begin position="85"/>
        <end position="123"/>
    </location>
</feature>
<accession>A0A0A9W2K8</accession>
<keyword evidence="1" id="KW-0479">Metal-binding</keyword>
<organism evidence="7">
    <name type="scientific">Lygus hesperus</name>
    <name type="common">Western plant bug</name>
    <dbReference type="NCBI Taxonomy" id="30085"/>
    <lineage>
        <taxon>Eukaryota</taxon>
        <taxon>Metazoa</taxon>
        <taxon>Ecdysozoa</taxon>
        <taxon>Arthropoda</taxon>
        <taxon>Hexapoda</taxon>
        <taxon>Insecta</taxon>
        <taxon>Pterygota</taxon>
        <taxon>Neoptera</taxon>
        <taxon>Paraneoptera</taxon>
        <taxon>Hemiptera</taxon>
        <taxon>Heteroptera</taxon>
        <taxon>Panheteroptera</taxon>
        <taxon>Cimicomorpha</taxon>
        <taxon>Miridae</taxon>
        <taxon>Mirini</taxon>
        <taxon>Lygus</taxon>
    </lineage>
</organism>
<dbReference type="SMART" id="SM00184">
    <property type="entry name" value="RING"/>
    <property type="match status" value="1"/>
</dbReference>
<sequence>MPPMTRAMRKRQGQQNAAERNSVGAPIIDLASQDSPQTEVNQTNPKKSRKTRKRSHQDGSQENSDGSMGNWKNIVAEIIGQELSCCICLDLLSGPVTLNCGHTLCASCLGELKKKQNICPSCRAFIRTEVPTPIIDSIIDSISPHLGEDFTRKRQESKTNKWAGLVSSSTSVAPPAQEFSQRLMVAIGAISAHGRIYIQNASYEGPIRGVQPSESESSGRR</sequence>
<dbReference type="PROSITE" id="PS00518">
    <property type="entry name" value="ZF_RING_1"/>
    <property type="match status" value="1"/>
</dbReference>
<keyword evidence="3" id="KW-0862">Zinc</keyword>
<evidence type="ECO:0000256" key="4">
    <source>
        <dbReference type="PROSITE-ProRule" id="PRU00175"/>
    </source>
</evidence>
<gene>
    <name evidence="7" type="primary">rnf8-a</name>
    <name evidence="7" type="ORF">CM83_60861</name>
</gene>
<feature type="compositionally biased region" description="Basic residues" evidence="5">
    <location>
        <begin position="46"/>
        <end position="55"/>
    </location>
</feature>
<dbReference type="PANTHER" id="PTHR23327">
    <property type="entry name" value="RING FINGER PROTEIN 127"/>
    <property type="match status" value="1"/>
</dbReference>
<feature type="region of interest" description="Disordered" evidence="5">
    <location>
        <begin position="1"/>
        <end position="69"/>
    </location>
</feature>